<dbReference type="PANTHER" id="PTHR40064">
    <property type="entry name" value="MEMBRANE PROTEIN-RELATED"/>
    <property type="match status" value="1"/>
</dbReference>
<feature type="domain" description="Putative aromatic acid exporter C-terminal" evidence="1">
    <location>
        <begin position="1"/>
        <end position="75"/>
    </location>
</feature>
<proteinExistence type="predicted"/>
<evidence type="ECO:0000313" key="2">
    <source>
        <dbReference type="EMBL" id="EKC69026.1"/>
    </source>
</evidence>
<dbReference type="AlphaFoldDB" id="K1UC05"/>
<dbReference type="Gene3D" id="1.20.120.940">
    <property type="entry name" value="Putative aromatic acid exporter, C-terminal domain"/>
    <property type="match status" value="1"/>
</dbReference>
<dbReference type="EMBL" id="AJWZ01003147">
    <property type="protein sequence ID" value="EKC69026.1"/>
    <property type="molecule type" value="Genomic_DNA"/>
</dbReference>
<evidence type="ECO:0000259" key="1">
    <source>
        <dbReference type="Pfam" id="PF11728"/>
    </source>
</evidence>
<dbReference type="InterPro" id="IPR021062">
    <property type="entry name" value="ArAE_1_C"/>
</dbReference>
<name>K1UC05_9ZZZZ</name>
<dbReference type="InterPro" id="IPR052984">
    <property type="entry name" value="UPF0421"/>
</dbReference>
<feature type="non-terminal residue" evidence="2">
    <location>
        <position position="191"/>
    </location>
</feature>
<dbReference type="PANTHER" id="PTHR40064:SF1">
    <property type="entry name" value="MEMBRANE PROTEIN"/>
    <property type="match status" value="1"/>
</dbReference>
<reference evidence="2" key="1">
    <citation type="journal article" date="2013" name="Environ. Microbiol.">
        <title>Microbiota from the distal guts of lean and obese adolescents exhibit partial functional redundancy besides clear differences in community structure.</title>
        <authorList>
            <person name="Ferrer M."/>
            <person name="Ruiz A."/>
            <person name="Lanza F."/>
            <person name="Haange S.B."/>
            <person name="Oberbach A."/>
            <person name="Till H."/>
            <person name="Bargiela R."/>
            <person name="Campoy C."/>
            <person name="Segura M.T."/>
            <person name="Richter M."/>
            <person name="von Bergen M."/>
            <person name="Seifert J."/>
            <person name="Suarez A."/>
        </authorList>
    </citation>
    <scope>NUCLEOTIDE SEQUENCE</scope>
</reference>
<organism evidence="2">
    <name type="scientific">human gut metagenome</name>
    <dbReference type="NCBI Taxonomy" id="408170"/>
    <lineage>
        <taxon>unclassified sequences</taxon>
        <taxon>metagenomes</taxon>
        <taxon>organismal metagenomes</taxon>
    </lineage>
</organism>
<protein>
    <submittedName>
        <fullName evidence="2">Protein containing DUF939, bacterial</fullName>
    </submittedName>
</protein>
<dbReference type="AntiFam" id="ANF00225">
    <property type="entry name" value="Shadow ORF (opposite tuf)"/>
</dbReference>
<sequence length="191" mass="21145">MNNHLITEDDYYYEYMQMRARQCVILKRIYADIIRLTTTPEQGKALADFIRQTADEFEEQNNVETLLSELERLHTSRKLLLDLGNNAGTNSVAAFADSETHAFFHGNRGDQLNVHINVVAGHAHLSAFGQGDDAGNVGGTEVELRTIVVEERGMTAAFFLLQDVNMAIESGVGMNRAGNSQNLATLDLVTV</sequence>
<accession>K1UC05</accession>
<comment type="caution">
    <text evidence="2">The sequence shown here is derived from an EMBL/GenBank/DDBJ whole genome shotgun (WGS) entry which is preliminary data.</text>
</comment>
<dbReference type="InterPro" id="IPR038323">
    <property type="entry name" value="ArAE_1_C_sf"/>
</dbReference>
<dbReference type="Pfam" id="PF11728">
    <property type="entry name" value="ArAE_1_C"/>
    <property type="match status" value="1"/>
</dbReference>
<gene>
    <name evidence="2" type="ORF">OBE_04621</name>
</gene>